<reference evidence="5 6" key="1">
    <citation type="submission" date="2019-07" db="EMBL/GenBank/DDBJ databases">
        <title>Whole genome shotgun sequence of Alkalibacillus haloalkaliphilus NBRC 103110.</title>
        <authorList>
            <person name="Hosoyama A."/>
            <person name="Uohara A."/>
            <person name="Ohji S."/>
            <person name="Ichikawa N."/>
        </authorList>
    </citation>
    <scope>NUCLEOTIDE SEQUENCE [LARGE SCALE GENOMIC DNA]</scope>
    <source>
        <strain evidence="5 6">NBRC 103110</strain>
    </source>
</reference>
<dbReference type="InterPro" id="IPR014221">
    <property type="entry name" value="SpoII_E"/>
</dbReference>
<keyword evidence="6" id="KW-1185">Reference proteome</keyword>
<feature type="transmembrane region" description="Helical" evidence="2">
    <location>
        <begin position="150"/>
        <end position="168"/>
    </location>
</feature>
<dbReference type="InterPro" id="IPR001932">
    <property type="entry name" value="PPM-type_phosphatase-like_dom"/>
</dbReference>
<dbReference type="Proteomes" id="UP000321440">
    <property type="component" value="Unassembled WGS sequence"/>
</dbReference>
<dbReference type="Pfam" id="PF07228">
    <property type="entry name" value="SpoIIE"/>
    <property type="match status" value="1"/>
</dbReference>
<comment type="caution">
    <text evidence="5">The sequence shown here is derived from an EMBL/GenBank/DDBJ whole genome shotgun (WGS) entry which is preliminary data.</text>
</comment>
<dbReference type="SMART" id="SM00332">
    <property type="entry name" value="PP2Cc"/>
    <property type="match status" value="1"/>
</dbReference>
<dbReference type="Gene3D" id="3.60.40.10">
    <property type="entry name" value="PPM-type phosphatase domain"/>
    <property type="match status" value="1"/>
</dbReference>
<dbReference type="EMBL" id="BJYA01000001">
    <property type="protein sequence ID" value="GEN44746.1"/>
    <property type="molecule type" value="Genomic_DNA"/>
</dbReference>
<feature type="transmembrane region" description="Helical" evidence="2">
    <location>
        <begin position="39"/>
        <end position="69"/>
    </location>
</feature>
<sequence>MERLLKMAVLADGSKIHKIGQWIASLKSSVSQLLFARGVLLYILSFFLGRAIVLTSISPFALAFLATAIIAKRQFAFPTFLFAVAGAITVSFSHASYILLSGLILMMLYKKWVHKVEKRIKWMAVSTFVSVVVGRLIVQAVTGTVVIYDVATFVLEAALAGFLVMVFIQSYPFLKLKAPRLKLKVEEMVCIVILSTAVLTGFVGLSIYELSLEQIGAMYLVVMAAFIAGATVGSAVGVMIGLMLSLVSAFHLYQVSLLALAGLLGGLMKDVNRYAVTIGLFVSAFLIGMYNIEVIPLEQLLLQAVVAAALFMLTPKSLISKVAKYVPGTEEEKEENEQYLQKVRDATASRVERFSEMFEALSHSFAYIDTDGKPSDPNSDVDEYLSRVTEKTCQTCLKKHSCWVNNFDRTYPVLQQTIMSIEENDTSNVNFNVGKLKNFCVKSDQVVDQMRYELSYYKANKRLKQQVKESRKFVSEQLNGVSEVMNNFAKEMVKEREEYFWHEQEIRRMLEAHHFSLEHLELFSIEKGNVDVEMTVYFNDYRGEGEKLIAPLLSDLLDETVVVEDEQSVNERNGDRTFTFSSVKNYQLSSGVAHAAKKGNFLSGDSYLMLELGKSRFALAISDGMGNGERAYLESSETLKLLKQILQSGINEQVALQSINSILSLRTSDEIYATLDLAFIDLQEPHANFLKIGAMVSYIKRGSSVYPVESGNLPIGILEEFDVEPVREELKDGDLLIMVSDGILESMNFSENREAWLKRKIREIETEDPQAVADLVLEETIRSNHGHIIDDMTVLVTKVEKSRPKWASFSSVASV</sequence>
<evidence type="ECO:0000313" key="6">
    <source>
        <dbReference type="Proteomes" id="UP000321440"/>
    </source>
</evidence>
<dbReference type="RefSeq" id="WP_146814052.1">
    <property type="nucleotide sequence ID" value="NZ_BJYA01000001.1"/>
</dbReference>
<dbReference type="PANTHER" id="PTHR43156">
    <property type="entry name" value="STAGE II SPORULATION PROTEIN E-RELATED"/>
    <property type="match status" value="1"/>
</dbReference>
<feature type="transmembrane region" description="Helical" evidence="2">
    <location>
        <begin position="75"/>
        <end position="108"/>
    </location>
</feature>
<feature type="transmembrane region" description="Helical" evidence="2">
    <location>
        <begin position="120"/>
        <end position="138"/>
    </location>
</feature>
<dbReference type="PANTHER" id="PTHR43156:SF2">
    <property type="entry name" value="STAGE II SPORULATION PROTEIN E"/>
    <property type="match status" value="1"/>
</dbReference>
<keyword evidence="2" id="KW-0812">Transmembrane</keyword>
<feature type="domain" description="PPM-type phosphatase" evidence="3">
    <location>
        <begin position="587"/>
        <end position="799"/>
    </location>
</feature>
<keyword evidence="2" id="KW-1133">Transmembrane helix</keyword>
<dbReference type="AlphaFoldDB" id="A0A511W105"/>
<feature type="transmembrane region" description="Helical" evidence="2">
    <location>
        <begin position="274"/>
        <end position="293"/>
    </location>
</feature>
<dbReference type="InterPro" id="IPR036457">
    <property type="entry name" value="PPM-type-like_dom_sf"/>
</dbReference>
<feature type="transmembrane region" description="Helical" evidence="2">
    <location>
        <begin position="189"/>
        <end position="208"/>
    </location>
</feature>
<feature type="domain" description="PPM-type phosphatase" evidence="4">
    <location>
        <begin position="567"/>
        <end position="797"/>
    </location>
</feature>
<gene>
    <name evidence="5" type="primary">spoIIE</name>
    <name evidence="5" type="ORF">AHA02nite_05220</name>
</gene>
<evidence type="ECO:0000259" key="4">
    <source>
        <dbReference type="SMART" id="SM00332"/>
    </source>
</evidence>
<dbReference type="Pfam" id="PF19732">
    <property type="entry name" value="SpoIIE_N"/>
    <property type="match status" value="1"/>
</dbReference>
<evidence type="ECO:0000313" key="5">
    <source>
        <dbReference type="EMBL" id="GEN44746.1"/>
    </source>
</evidence>
<protein>
    <submittedName>
        <fullName evidence="5">Stage II sporulation protein E</fullName>
    </submittedName>
</protein>
<accession>A0A511W105</accession>
<dbReference type="InterPro" id="IPR052016">
    <property type="entry name" value="Bact_Sigma-Reg"/>
</dbReference>
<evidence type="ECO:0000256" key="1">
    <source>
        <dbReference type="ARBA" id="ARBA00022801"/>
    </source>
</evidence>
<evidence type="ECO:0000259" key="3">
    <source>
        <dbReference type="SMART" id="SM00331"/>
    </source>
</evidence>
<evidence type="ECO:0000256" key="2">
    <source>
        <dbReference type="SAM" id="Phobius"/>
    </source>
</evidence>
<keyword evidence="2" id="KW-0472">Membrane</keyword>
<organism evidence="5 6">
    <name type="scientific">Alkalibacillus haloalkaliphilus</name>
    <dbReference type="NCBI Taxonomy" id="94136"/>
    <lineage>
        <taxon>Bacteria</taxon>
        <taxon>Bacillati</taxon>
        <taxon>Bacillota</taxon>
        <taxon>Bacilli</taxon>
        <taxon>Bacillales</taxon>
        <taxon>Bacillaceae</taxon>
        <taxon>Alkalibacillus</taxon>
    </lineage>
</organism>
<proteinExistence type="predicted"/>
<dbReference type="SMART" id="SM00331">
    <property type="entry name" value="PP2C_SIG"/>
    <property type="match status" value="1"/>
</dbReference>
<dbReference type="NCBIfam" id="TIGR02865">
    <property type="entry name" value="spore_II_E"/>
    <property type="match status" value="1"/>
</dbReference>
<dbReference type="GO" id="GO:0004722">
    <property type="term" value="F:protein serine/threonine phosphatase activity"/>
    <property type="evidence" value="ECO:0007669"/>
    <property type="project" value="InterPro"/>
</dbReference>
<name>A0A511W105_9BACI</name>
<keyword evidence="1" id="KW-0378">Hydrolase</keyword>
<feature type="transmembrane region" description="Helical" evidence="2">
    <location>
        <begin position="250"/>
        <end position="268"/>
    </location>
</feature>
<dbReference type="SUPFAM" id="SSF81606">
    <property type="entry name" value="PP2C-like"/>
    <property type="match status" value="1"/>
</dbReference>
<dbReference type="OrthoDB" id="9763774at2"/>
<dbReference type="InterPro" id="IPR045768">
    <property type="entry name" value="SpoIIE_N"/>
</dbReference>
<feature type="transmembrane region" description="Helical" evidence="2">
    <location>
        <begin position="220"/>
        <end position="243"/>
    </location>
</feature>